<organism evidence="1 2">
    <name type="scientific">Lactococcus lactis subsp. lactis</name>
    <name type="common">Streptococcus lactis</name>
    <dbReference type="NCBI Taxonomy" id="1360"/>
    <lineage>
        <taxon>Bacteria</taxon>
        <taxon>Bacillati</taxon>
        <taxon>Bacillota</taxon>
        <taxon>Bacilli</taxon>
        <taxon>Lactobacillales</taxon>
        <taxon>Streptococcaceae</taxon>
        <taxon>Lactococcus</taxon>
    </lineage>
</organism>
<dbReference type="EMBL" id="CP028160">
    <property type="protein sequence ID" value="AWN65806.1"/>
    <property type="molecule type" value="Genomic_DNA"/>
</dbReference>
<reference evidence="1 2" key="1">
    <citation type="submission" date="2018-03" db="EMBL/GenBank/DDBJ databases">
        <title>Genome sequence of Lactococcus lactis strain 14B4 from almond drupe.</title>
        <authorList>
            <person name="Tran T.D."/>
            <person name="McGarvey J.A."/>
            <person name="Huynh S."/>
            <person name="Parker C.T."/>
        </authorList>
    </citation>
    <scope>NUCLEOTIDE SEQUENCE [LARGE SCALE GENOMIC DNA]</scope>
    <source>
        <strain evidence="1 2">14B4</strain>
    </source>
</reference>
<evidence type="ECO:0000313" key="2">
    <source>
        <dbReference type="Proteomes" id="UP000245919"/>
    </source>
</evidence>
<dbReference type="GeneID" id="89633394"/>
<name>A0A2Z3KEG3_LACLL</name>
<proteinExistence type="predicted"/>
<dbReference type="RefSeq" id="WP_109990933.1">
    <property type="nucleotide sequence ID" value="NZ_CP028160.1"/>
</dbReference>
<accession>A0A2Z3KEG3</accession>
<sequence>MGKISSSTVSAENAISKLQGSTFSHQGQQVETSGSTLKCMSSAKQLNNDMLKDLNELVTSIQGQAKKVTGLAELIESRDQQDASTLTTMNWGF</sequence>
<dbReference type="Proteomes" id="UP000245919">
    <property type="component" value="Chromosome"/>
</dbReference>
<dbReference type="AlphaFoldDB" id="A0A2Z3KEG3"/>
<protein>
    <recommendedName>
        <fullName evidence="3">Type VII secretion effector</fullName>
    </recommendedName>
</protein>
<gene>
    <name evidence="1" type="ORF">LL14B4_06300</name>
</gene>
<evidence type="ECO:0008006" key="3">
    <source>
        <dbReference type="Google" id="ProtNLM"/>
    </source>
</evidence>
<evidence type="ECO:0000313" key="1">
    <source>
        <dbReference type="EMBL" id="AWN65806.1"/>
    </source>
</evidence>